<dbReference type="Gene3D" id="1.25.70.10">
    <property type="entry name" value="Transcription termination factor 3, mitochondrial"/>
    <property type="match status" value="1"/>
</dbReference>
<reference evidence="6" key="2">
    <citation type="submission" date="2025-04" db="UniProtKB">
        <authorList>
            <consortium name="RefSeq"/>
        </authorList>
    </citation>
    <scope>IDENTIFICATION</scope>
    <source>
        <tissue evidence="6">Whole body</tissue>
    </source>
</reference>
<organism evidence="4">
    <name type="scientific">Sipha flava</name>
    <name type="common">yellow sugarcane aphid</name>
    <dbReference type="NCBI Taxonomy" id="143950"/>
    <lineage>
        <taxon>Eukaryota</taxon>
        <taxon>Metazoa</taxon>
        <taxon>Ecdysozoa</taxon>
        <taxon>Arthropoda</taxon>
        <taxon>Hexapoda</taxon>
        <taxon>Insecta</taxon>
        <taxon>Pterygota</taxon>
        <taxon>Neoptera</taxon>
        <taxon>Paraneoptera</taxon>
        <taxon>Hemiptera</taxon>
        <taxon>Sternorrhyncha</taxon>
        <taxon>Aphidomorpha</taxon>
        <taxon>Aphidoidea</taxon>
        <taxon>Aphididae</taxon>
        <taxon>Sipha</taxon>
    </lineage>
</organism>
<keyword evidence="5" id="KW-1185">Reference proteome</keyword>
<evidence type="ECO:0000256" key="3">
    <source>
        <dbReference type="SAM" id="Coils"/>
    </source>
</evidence>
<comment type="similarity">
    <text evidence="1">Belongs to the mTERF family.</text>
</comment>
<feature type="coiled-coil region" evidence="3">
    <location>
        <begin position="42"/>
        <end position="69"/>
    </location>
</feature>
<sequence length="292" mass="34624">MLPMRTFRTCYLCHCFKTFIFRNMTNAVSEPNPMSKQLYDMAKQLNVKNEALVKVMNNHQDKLKSYNESRWFELFQYLSQYDFKSSDLLEIIDSYPDILSVNRKDLHKCMNAWTNFRFDDKKLRQLIVLQPSCLLLDEKQILSRIPKLLAFVGNKQNRLLEMISYSPNVLFDNWKDLQSKLDYLLLNMELGPTQFVTTSVMSSTLFEIKCRHDFLVKLGLYKNRDIKNNPNLLTNNPALKKIIETNDKQFAVKVAGVTAEEYFVFKRLFKKQLEKEDDDDNFDENEYFIDDC</sequence>
<name>A0A2S2R097_9HEMI</name>
<keyword evidence="3" id="KW-0175">Coiled coil</keyword>
<gene>
    <name evidence="4" type="primary">Mterfd2</name>
    <name evidence="6" type="synonym">LOC112682421</name>
    <name evidence="4" type="ORF">g.70565</name>
</gene>
<keyword evidence="2" id="KW-0809">Transit peptide</keyword>
<proteinExistence type="inferred from homology"/>
<dbReference type="InterPro" id="IPR003690">
    <property type="entry name" value="MTERF"/>
</dbReference>
<evidence type="ECO:0000313" key="4">
    <source>
        <dbReference type="EMBL" id="MBY83395.1"/>
    </source>
</evidence>
<dbReference type="RefSeq" id="XP_025408806.1">
    <property type="nucleotide sequence ID" value="XM_025553021.1"/>
</dbReference>
<dbReference type="Pfam" id="PF02536">
    <property type="entry name" value="mTERF"/>
    <property type="match status" value="1"/>
</dbReference>
<evidence type="ECO:0000313" key="5">
    <source>
        <dbReference type="Proteomes" id="UP000694846"/>
    </source>
</evidence>
<protein>
    <submittedName>
        <fullName evidence="6">Transcription termination factor 4, mitochondrial</fullName>
    </submittedName>
    <submittedName>
        <fullName evidence="4">mTERF domain-containing protein 2</fullName>
    </submittedName>
</protein>
<evidence type="ECO:0000256" key="1">
    <source>
        <dbReference type="ARBA" id="ARBA00007692"/>
    </source>
</evidence>
<evidence type="ECO:0000256" key="2">
    <source>
        <dbReference type="ARBA" id="ARBA00022946"/>
    </source>
</evidence>
<reference evidence="4" key="1">
    <citation type="submission" date="2018-04" db="EMBL/GenBank/DDBJ databases">
        <title>Transcriptome assembly of Sipha flava.</title>
        <authorList>
            <person name="Scully E.D."/>
            <person name="Geib S.M."/>
            <person name="Palmer N.A."/>
            <person name="Koch K."/>
            <person name="Bradshaw J."/>
            <person name="Heng-Moss T."/>
            <person name="Sarath G."/>
        </authorList>
    </citation>
    <scope>NUCLEOTIDE SEQUENCE</scope>
</reference>
<dbReference type="EMBL" id="GGMS01014192">
    <property type="protein sequence ID" value="MBY83395.1"/>
    <property type="molecule type" value="Transcribed_RNA"/>
</dbReference>
<evidence type="ECO:0000313" key="6">
    <source>
        <dbReference type="RefSeq" id="XP_025408806.1"/>
    </source>
</evidence>
<accession>A0A2S2R097</accession>
<dbReference type="GO" id="GO:0003676">
    <property type="term" value="F:nucleic acid binding"/>
    <property type="evidence" value="ECO:0007669"/>
    <property type="project" value="InterPro"/>
</dbReference>
<dbReference type="AlphaFoldDB" id="A0A2S2R097"/>
<dbReference type="InterPro" id="IPR038538">
    <property type="entry name" value="MTERF_sf"/>
</dbReference>
<dbReference type="OrthoDB" id="9991972at2759"/>
<dbReference type="Proteomes" id="UP000694846">
    <property type="component" value="Unplaced"/>
</dbReference>